<feature type="compositionally biased region" description="Basic and acidic residues" evidence="1">
    <location>
        <begin position="26"/>
        <end position="41"/>
    </location>
</feature>
<feature type="region of interest" description="Disordered" evidence="1">
    <location>
        <begin position="88"/>
        <end position="108"/>
    </location>
</feature>
<evidence type="ECO:0000256" key="1">
    <source>
        <dbReference type="SAM" id="MobiDB-lite"/>
    </source>
</evidence>
<organism evidence="2 3">
    <name type="scientific">Eubacterium uniforme</name>
    <dbReference type="NCBI Taxonomy" id="39495"/>
    <lineage>
        <taxon>Bacteria</taxon>
        <taxon>Bacillati</taxon>
        <taxon>Bacillota</taxon>
        <taxon>Clostridia</taxon>
        <taxon>Eubacteriales</taxon>
        <taxon>Eubacteriaceae</taxon>
        <taxon>Eubacterium</taxon>
    </lineage>
</organism>
<evidence type="ECO:0000313" key="3">
    <source>
        <dbReference type="Proteomes" id="UP000190814"/>
    </source>
</evidence>
<keyword evidence="3" id="KW-1185">Reference proteome</keyword>
<feature type="compositionally biased region" description="Acidic residues" evidence="1">
    <location>
        <begin position="88"/>
        <end position="97"/>
    </location>
</feature>
<proteinExistence type="predicted"/>
<sequence length="291" mass="33140">MNKRILIVAVATVMAFETIGCTKGNDSKVAEETKEESKETYEAEESVTYQESTTNQESETNQERSSSDGTTGEKDDFWEKILGMEETTEEIQTEETTETSHIENTTKKESTTDTAYSTDKIAFYKHLYKKVFKRGYDKVSAYLESVFGKATNAINEGDTMNALNRMCEKNRFDYQDGISVLKERFNSMSIDSDIENKKVYTVGFHKNCDLNIVEDNDPSANECSDSYDRLYKKLEKKYGSPNMTFTPEQNGYTGVLWNDTACGDIWLAWGDEIFGSNEPDCILSFSRKELN</sequence>
<dbReference type="Proteomes" id="UP000190814">
    <property type="component" value="Unassembled WGS sequence"/>
</dbReference>
<feature type="compositionally biased region" description="Basic and acidic residues" evidence="1">
    <location>
        <begin position="61"/>
        <end position="76"/>
    </location>
</feature>
<evidence type="ECO:0000313" key="2">
    <source>
        <dbReference type="EMBL" id="SKA65683.1"/>
    </source>
</evidence>
<name>A0A1T4VL79_9FIRM</name>
<dbReference type="STRING" id="39495.SAMN02745111_01166"/>
<dbReference type="OrthoDB" id="1822238at2"/>
<dbReference type="AlphaFoldDB" id="A0A1T4VL79"/>
<feature type="region of interest" description="Disordered" evidence="1">
    <location>
        <begin position="26"/>
        <end position="76"/>
    </location>
</feature>
<reference evidence="2 3" key="1">
    <citation type="submission" date="2017-02" db="EMBL/GenBank/DDBJ databases">
        <authorList>
            <person name="Peterson S.W."/>
        </authorList>
    </citation>
    <scope>NUCLEOTIDE SEQUENCE [LARGE SCALE GENOMIC DNA]</scope>
    <source>
        <strain evidence="2 3">ATCC 35992</strain>
    </source>
</reference>
<feature type="compositionally biased region" description="Polar residues" evidence="1">
    <location>
        <begin position="47"/>
        <end position="60"/>
    </location>
</feature>
<gene>
    <name evidence="2" type="ORF">SAMN02745111_01166</name>
</gene>
<accession>A0A1T4VL79</accession>
<protein>
    <submittedName>
        <fullName evidence="2">Uncharacterized protein</fullName>
    </submittedName>
</protein>
<dbReference type="EMBL" id="FUXZ01000006">
    <property type="protein sequence ID" value="SKA65683.1"/>
    <property type="molecule type" value="Genomic_DNA"/>
</dbReference>
<dbReference type="RefSeq" id="WP_078766033.1">
    <property type="nucleotide sequence ID" value="NZ_FUXZ01000006.1"/>
</dbReference>
<feature type="compositionally biased region" description="Basic and acidic residues" evidence="1">
    <location>
        <begin position="98"/>
        <end position="108"/>
    </location>
</feature>